<dbReference type="STRING" id="229920.ADM99_06240"/>
<dbReference type="InterPro" id="IPR005467">
    <property type="entry name" value="His_kinase_dom"/>
</dbReference>
<dbReference type="PANTHER" id="PTHR45569:SF1">
    <property type="entry name" value="SENSOR PROTEIN KDPD"/>
    <property type="match status" value="1"/>
</dbReference>
<dbReference type="SUPFAM" id="SSF55874">
    <property type="entry name" value="ATPase domain of HSP90 chaperone/DNA topoisomerase II/histidine kinase"/>
    <property type="match status" value="1"/>
</dbReference>
<feature type="transmembrane region" description="Helical" evidence="13">
    <location>
        <begin position="38"/>
        <end position="55"/>
    </location>
</feature>
<dbReference type="SUPFAM" id="SSF55781">
    <property type="entry name" value="GAF domain-like"/>
    <property type="match status" value="1"/>
</dbReference>
<feature type="transmembrane region" description="Helical" evidence="13">
    <location>
        <begin position="12"/>
        <end position="31"/>
    </location>
</feature>
<organism evidence="15 16">
    <name type="scientific">Leptolinea tardivitalis</name>
    <dbReference type="NCBI Taxonomy" id="229920"/>
    <lineage>
        <taxon>Bacteria</taxon>
        <taxon>Bacillati</taxon>
        <taxon>Chloroflexota</taxon>
        <taxon>Anaerolineae</taxon>
        <taxon>Anaerolineales</taxon>
        <taxon>Anaerolineaceae</taxon>
        <taxon>Leptolinea</taxon>
    </lineage>
</organism>
<dbReference type="PANTHER" id="PTHR45569">
    <property type="entry name" value="SENSOR PROTEIN KDPD"/>
    <property type="match status" value="1"/>
</dbReference>
<keyword evidence="5" id="KW-0808">Transferase</keyword>
<dbReference type="PROSITE" id="PS50109">
    <property type="entry name" value="HIS_KIN"/>
    <property type="match status" value="1"/>
</dbReference>
<dbReference type="InterPro" id="IPR036097">
    <property type="entry name" value="HisK_dim/P_sf"/>
</dbReference>
<evidence type="ECO:0000313" key="16">
    <source>
        <dbReference type="Proteomes" id="UP000050430"/>
    </source>
</evidence>
<evidence type="ECO:0000313" key="15">
    <source>
        <dbReference type="EMBL" id="KPL72683.1"/>
    </source>
</evidence>
<evidence type="ECO:0000256" key="11">
    <source>
        <dbReference type="ARBA" id="ARBA00023012"/>
    </source>
</evidence>
<dbReference type="PRINTS" id="PR00344">
    <property type="entry name" value="BCTRLSENSOR"/>
</dbReference>
<dbReference type="Pfam" id="PF02518">
    <property type="entry name" value="HATPase_c"/>
    <property type="match status" value="1"/>
</dbReference>
<keyword evidence="11" id="KW-0902">Two-component regulatory system</keyword>
<dbReference type="GO" id="GO:0000155">
    <property type="term" value="F:phosphorelay sensor kinase activity"/>
    <property type="evidence" value="ECO:0007669"/>
    <property type="project" value="InterPro"/>
</dbReference>
<evidence type="ECO:0000256" key="1">
    <source>
        <dbReference type="ARBA" id="ARBA00000085"/>
    </source>
</evidence>
<reference evidence="15 16" key="1">
    <citation type="submission" date="2015-07" db="EMBL/GenBank/DDBJ databases">
        <title>Genome sequence of Leptolinea tardivitalis DSM 16556.</title>
        <authorList>
            <person name="Hemp J."/>
            <person name="Ward L.M."/>
            <person name="Pace L.A."/>
            <person name="Fischer W.W."/>
        </authorList>
    </citation>
    <scope>NUCLEOTIDE SEQUENCE [LARGE SCALE GENOMIC DNA]</scope>
    <source>
        <strain evidence="15 16">YMTK-2</strain>
    </source>
</reference>
<comment type="caution">
    <text evidence="15">The sequence shown here is derived from an EMBL/GenBank/DDBJ whole genome shotgun (WGS) entry which is preliminary data.</text>
</comment>
<sequence length="487" mass="54151">MKDQKVTLTYLWQFLASLVLVFILSWILLFFQSRLSTPVIALLFLLPVVISAGYFNVSGGIAASFAAFFSFNYFFIPPIHTLAVHQTQDILALIVFLLVAVIISQSLSQAKLGMATAVARERETTILYELNVALAGSTHEDEILRIVGMKIVEHFPVEAVSIYLKSPARPQNQMVFPEGIQRPKRAPDINLGISGGGNTQGEILIWTEQILDPPRQRLLRAFASQVTLVLEKVYLMEAEGRARLLEESDRLKSTLLSSVSHELRTPLSTIKASVSSLRSGEIEWDSEARRELLTAVEEEADHLNLLVGNLLDMSRIEMGALQPNQKNNSLREILSGTIRRMRQSLSTHVLKINIPDGLPLIYVDYSQMDQVFSNLLSNSAKYAPEGTIITINAWPKENKMIQVQVINQGPPVAEQHLTRIFDKFYRVTDAAMITGTGLGLSICKGIIDAHHGQIWAENGPDGFTFNFTVPIASNLDILPESDSKEAE</sequence>
<evidence type="ECO:0000256" key="5">
    <source>
        <dbReference type="ARBA" id="ARBA00022679"/>
    </source>
</evidence>
<dbReference type="SMART" id="SM00387">
    <property type="entry name" value="HATPase_c"/>
    <property type="match status" value="1"/>
</dbReference>
<dbReference type="InterPro" id="IPR038318">
    <property type="entry name" value="KdpD_sf"/>
</dbReference>
<dbReference type="InterPro" id="IPR003594">
    <property type="entry name" value="HATPase_dom"/>
</dbReference>
<dbReference type="CDD" id="cd00075">
    <property type="entry name" value="HATPase"/>
    <property type="match status" value="1"/>
</dbReference>
<evidence type="ECO:0000256" key="2">
    <source>
        <dbReference type="ARBA" id="ARBA00004141"/>
    </source>
</evidence>
<evidence type="ECO:0000259" key="14">
    <source>
        <dbReference type="PROSITE" id="PS50109"/>
    </source>
</evidence>
<keyword evidence="10 13" id="KW-1133">Transmembrane helix</keyword>
<dbReference type="PATRIC" id="fig|229920.5.peg.1220"/>
<keyword evidence="8" id="KW-0418">Kinase</keyword>
<evidence type="ECO:0000256" key="6">
    <source>
        <dbReference type="ARBA" id="ARBA00022692"/>
    </source>
</evidence>
<dbReference type="Proteomes" id="UP000050430">
    <property type="component" value="Unassembled WGS sequence"/>
</dbReference>
<proteinExistence type="predicted"/>
<keyword evidence="9" id="KW-0067">ATP-binding</keyword>
<keyword evidence="7" id="KW-0547">Nucleotide-binding</keyword>
<dbReference type="AlphaFoldDB" id="A0A0P6XBP2"/>
<dbReference type="InterPro" id="IPR003661">
    <property type="entry name" value="HisK_dim/P_dom"/>
</dbReference>
<keyword evidence="6 13" id="KW-0812">Transmembrane</keyword>
<dbReference type="InterPro" id="IPR052023">
    <property type="entry name" value="Histidine_kinase_KdpD"/>
</dbReference>
<dbReference type="RefSeq" id="WP_062421249.1">
    <property type="nucleotide sequence ID" value="NZ_BBYA01000008.1"/>
</dbReference>
<dbReference type="SUPFAM" id="SSF47384">
    <property type="entry name" value="Homodimeric domain of signal transducing histidine kinase"/>
    <property type="match status" value="1"/>
</dbReference>
<dbReference type="Gene3D" id="1.10.287.130">
    <property type="match status" value="1"/>
</dbReference>
<dbReference type="Pfam" id="PF13493">
    <property type="entry name" value="DUF4118"/>
    <property type="match status" value="1"/>
</dbReference>
<dbReference type="Pfam" id="PF00512">
    <property type="entry name" value="HisKA"/>
    <property type="match status" value="1"/>
</dbReference>
<dbReference type="InterPro" id="IPR004358">
    <property type="entry name" value="Sig_transdc_His_kin-like_C"/>
</dbReference>
<keyword evidence="12 13" id="KW-0472">Membrane</keyword>
<feature type="transmembrane region" description="Helical" evidence="13">
    <location>
        <begin position="90"/>
        <end position="107"/>
    </location>
</feature>
<dbReference type="GO" id="GO:0005886">
    <property type="term" value="C:plasma membrane"/>
    <property type="evidence" value="ECO:0007669"/>
    <property type="project" value="TreeGrafter"/>
</dbReference>
<keyword evidence="4" id="KW-0597">Phosphoprotein</keyword>
<evidence type="ECO:0000256" key="8">
    <source>
        <dbReference type="ARBA" id="ARBA00022777"/>
    </source>
</evidence>
<evidence type="ECO:0000256" key="12">
    <source>
        <dbReference type="ARBA" id="ARBA00023136"/>
    </source>
</evidence>
<dbReference type="GO" id="GO:0005524">
    <property type="term" value="F:ATP binding"/>
    <property type="evidence" value="ECO:0007669"/>
    <property type="project" value="UniProtKB-KW"/>
</dbReference>
<comment type="subcellular location">
    <subcellularLocation>
        <location evidence="2">Membrane</location>
        <topology evidence="2">Multi-pass membrane protein</topology>
    </subcellularLocation>
</comment>
<dbReference type="EC" id="2.7.13.3" evidence="3"/>
<dbReference type="OrthoDB" id="9806130at2"/>
<dbReference type="Gene3D" id="1.20.120.620">
    <property type="entry name" value="Backbone structure of the membrane domain of e. Coli histidine kinase receptor kdpd"/>
    <property type="match status" value="1"/>
</dbReference>
<accession>A0A0P6XBP2</accession>
<gene>
    <name evidence="15" type="ORF">ADM99_06240</name>
</gene>
<evidence type="ECO:0000256" key="7">
    <source>
        <dbReference type="ARBA" id="ARBA00022741"/>
    </source>
</evidence>
<dbReference type="InterPro" id="IPR036890">
    <property type="entry name" value="HATPase_C_sf"/>
</dbReference>
<dbReference type="CDD" id="cd00082">
    <property type="entry name" value="HisKA"/>
    <property type="match status" value="1"/>
</dbReference>
<dbReference type="InterPro" id="IPR025201">
    <property type="entry name" value="KdpD_TM"/>
</dbReference>
<comment type="catalytic activity">
    <reaction evidence="1">
        <text>ATP + protein L-histidine = ADP + protein N-phospho-L-histidine.</text>
        <dbReference type="EC" id="2.7.13.3"/>
    </reaction>
</comment>
<feature type="domain" description="Histidine kinase" evidence="14">
    <location>
        <begin position="258"/>
        <end position="473"/>
    </location>
</feature>
<evidence type="ECO:0000256" key="9">
    <source>
        <dbReference type="ARBA" id="ARBA00022840"/>
    </source>
</evidence>
<protein>
    <recommendedName>
        <fullName evidence="3">histidine kinase</fullName>
        <ecNumber evidence="3">2.7.13.3</ecNumber>
    </recommendedName>
</protein>
<dbReference type="Gene3D" id="3.30.565.10">
    <property type="entry name" value="Histidine kinase-like ATPase, C-terminal domain"/>
    <property type="match status" value="1"/>
</dbReference>
<name>A0A0P6XBP2_9CHLR</name>
<evidence type="ECO:0000256" key="13">
    <source>
        <dbReference type="SAM" id="Phobius"/>
    </source>
</evidence>
<feature type="transmembrane region" description="Helical" evidence="13">
    <location>
        <begin position="61"/>
        <end position="83"/>
    </location>
</feature>
<dbReference type="SMART" id="SM00388">
    <property type="entry name" value="HisKA"/>
    <property type="match status" value="1"/>
</dbReference>
<dbReference type="EMBL" id="LGCK01000007">
    <property type="protein sequence ID" value="KPL72683.1"/>
    <property type="molecule type" value="Genomic_DNA"/>
</dbReference>
<evidence type="ECO:0000256" key="4">
    <source>
        <dbReference type="ARBA" id="ARBA00022553"/>
    </source>
</evidence>
<keyword evidence="16" id="KW-1185">Reference proteome</keyword>
<evidence type="ECO:0000256" key="3">
    <source>
        <dbReference type="ARBA" id="ARBA00012438"/>
    </source>
</evidence>
<evidence type="ECO:0000256" key="10">
    <source>
        <dbReference type="ARBA" id="ARBA00022989"/>
    </source>
</evidence>